<dbReference type="GO" id="GO:0016020">
    <property type="term" value="C:membrane"/>
    <property type="evidence" value="ECO:0007669"/>
    <property type="project" value="InterPro"/>
</dbReference>
<name>A0A7S3RGI8_EMIHU</name>
<organism evidence="1">
    <name type="scientific">Emiliania huxleyi</name>
    <name type="common">Coccolithophore</name>
    <name type="synonym">Pontosphaera huxleyi</name>
    <dbReference type="NCBI Taxonomy" id="2903"/>
    <lineage>
        <taxon>Eukaryota</taxon>
        <taxon>Haptista</taxon>
        <taxon>Haptophyta</taxon>
        <taxon>Prymnesiophyceae</taxon>
        <taxon>Isochrysidales</taxon>
        <taxon>Noelaerhabdaceae</taxon>
        <taxon>Emiliania</taxon>
    </lineage>
</organism>
<dbReference type="Gene3D" id="3.40.50.300">
    <property type="entry name" value="P-loop containing nucleotide triphosphate hydrolases"/>
    <property type="match status" value="1"/>
</dbReference>
<evidence type="ECO:0008006" key="2">
    <source>
        <dbReference type="Google" id="ProtNLM"/>
    </source>
</evidence>
<proteinExistence type="predicted"/>
<gene>
    <name evidence="1" type="ORF">EHUX00137_LOCUS1955</name>
</gene>
<evidence type="ECO:0000313" key="1">
    <source>
        <dbReference type="EMBL" id="CAE0523790.1"/>
    </source>
</evidence>
<dbReference type="GO" id="GO:0008146">
    <property type="term" value="F:sulfotransferase activity"/>
    <property type="evidence" value="ECO:0007669"/>
    <property type="project" value="InterPro"/>
</dbReference>
<dbReference type="EMBL" id="HBIR01002765">
    <property type="protein sequence ID" value="CAE0523790.1"/>
    <property type="molecule type" value="Transcribed_RNA"/>
</dbReference>
<protein>
    <recommendedName>
        <fullName evidence="2">Sulfotransferase domain-containing protein</fullName>
    </recommendedName>
</protein>
<dbReference type="InterPro" id="IPR005331">
    <property type="entry name" value="Sulfotransferase"/>
</dbReference>
<dbReference type="AlphaFoldDB" id="A0A7S3RGI8"/>
<dbReference type="Pfam" id="PF03567">
    <property type="entry name" value="Sulfotransfer_2"/>
    <property type="match status" value="1"/>
</dbReference>
<accession>A0A7S3RGI8</accession>
<dbReference type="InterPro" id="IPR027417">
    <property type="entry name" value="P-loop_NTPase"/>
</dbReference>
<reference evidence="1" key="1">
    <citation type="submission" date="2021-01" db="EMBL/GenBank/DDBJ databases">
        <authorList>
            <person name="Corre E."/>
            <person name="Pelletier E."/>
            <person name="Niang G."/>
            <person name="Scheremetjew M."/>
            <person name="Finn R."/>
            <person name="Kale V."/>
            <person name="Holt S."/>
            <person name="Cochrane G."/>
            <person name="Meng A."/>
            <person name="Brown T."/>
            <person name="Cohen L."/>
        </authorList>
    </citation>
    <scope>NUCLEOTIDE SEQUENCE</scope>
    <source>
        <strain evidence="1">379</strain>
    </source>
</reference>
<sequence>MHELQLLCLAMTATASRNATARSSADKLWHASRVRAGGVGCGHGIALVHVGKAGGSSVSKNLRRSCHAWWAERYNNGVCPAAAREMANESEISKRVLAYWHVHPVPVERYAEFIVMVRNPIERIISIFLATRPPASILKQSRSQASTLNRSGLSELLGSRKPKGPPRNALLAFQRAFYSCFQTTNEFAEGSTSNPAMSTHPNPNCAELGWRTLRGEIQLGHTHFYFNFGFYARPILAFPTVGIGNCTAKKIYVIRTEAIWQDWQQINAMLGGGRAPVPSTHERDGQQSFRHEYNRTVSERGLVNLCAGLAAEREVYTELIQQAANLGPREKQLELIALAAMCRGTTSYLIENLY</sequence>